<keyword evidence="3" id="KW-1003">Cell membrane</keyword>
<feature type="transmembrane region" description="Helical" evidence="8">
    <location>
        <begin position="217"/>
        <end position="235"/>
    </location>
</feature>
<feature type="transmembrane region" description="Helical" evidence="8">
    <location>
        <begin position="419"/>
        <end position="439"/>
    </location>
</feature>
<dbReference type="PANTHER" id="PTHR23517">
    <property type="entry name" value="RESISTANCE PROTEIN MDTM, PUTATIVE-RELATED-RELATED"/>
    <property type="match status" value="1"/>
</dbReference>
<dbReference type="CDD" id="cd17346">
    <property type="entry name" value="MFS_DtpA_like"/>
    <property type="match status" value="1"/>
</dbReference>
<evidence type="ECO:0000256" key="1">
    <source>
        <dbReference type="ARBA" id="ARBA00004651"/>
    </source>
</evidence>
<dbReference type="EMBL" id="BAABFL010000114">
    <property type="protein sequence ID" value="GAA4648948.1"/>
    <property type="molecule type" value="Genomic_DNA"/>
</dbReference>
<evidence type="ECO:0000256" key="7">
    <source>
        <dbReference type="ARBA" id="ARBA00023136"/>
    </source>
</evidence>
<feature type="transmembrane region" description="Helical" evidence="8">
    <location>
        <begin position="385"/>
        <end position="407"/>
    </location>
</feature>
<feature type="transmembrane region" description="Helical" evidence="8">
    <location>
        <begin position="148"/>
        <end position="170"/>
    </location>
</feature>
<dbReference type="SUPFAM" id="SSF103473">
    <property type="entry name" value="MFS general substrate transporter"/>
    <property type="match status" value="1"/>
</dbReference>
<dbReference type="InterPro" id="IPR050171">
    <property type="entry name" value="MFS_Transporters"/>
</dbReference>
<evidence type="ECO:0000256" key="8">
    <source>
        <dbReference type="SAM" id="Phobius"/>
    </source>
</evidence>
<dbReference type="Pfam" id="PF00854">
    <property type="entry name" value="PTR2"/>
    <property type="match status" value="1"/>
</dbReference>
<dbReference type="InterPro" id="IPR036259">
    <property type="entry name" value="MFS_trans_sf"/>
</dbReference>
<dbReference type="PANTHER" id="PTHR23517:SF15">
    <property type="entry name" value="PROTON-DEPENDENT OLIGOPEPTIDE FAMILY TRANSPORT PROTEIN"/>
    <property type="match status" value="1"/>
</dbReference>
<dbReference type="Proteomes" id="UP001500604">
    <property type="component" value="Unassembled WGS sequence"/>
</dbReference>
<feature type="transmembrane region" description="Helical" evidence="8">
    <location>
        <begin position="352"/>
        <end position="373"/>
    </location>
</feature>
<keyword evidence="6 8" id="KW-1133">Transmembrane helix</keyword>
<evidence type="ECO:0000256" key="6">
    <source>
        <dbReference type="ARBA" id="ARBA00022989"/>
    </source>
</evidence>
<dbReference type="NCBIfam" id="TIGR00924">
    <property type="entry name" value="yjdL_sub1_fam"/>
    <property type="match status" value="1"/>
</dbReference>
<comment type="subcellular location">
    <subcellularLocation>
        <location evidence="1">Cell membrane</location>
        <topology evidence="1">Multi-pass membrane protein</topology>
    </subcellularLocation>
</comment>
<feature type="transmembrane region" description="Helical" evidence="8">
    <location>
        <begin position="459"/>
        <end position="478"/>
    </location>
</feature>
<feature type="transmembrane region" description="Helical" evidence="8">
    <location>
        <begin position="53"/>
        <end position="72"/>
    </location>
</feature>
<keyword evidence="7 8" id="KW-0472">Membrane</keyword>
<keyword evidence="4 8" id="KW-0812">Transmembrane</keyword>
<evidence type="ECO:0000256" key="5">
    <source>
        <dbReference type="ARBA" id="ARBA00022856"/>
    </source>
</evidence>
<keyword evidence="10" id="KW-1185">Reference proteome</keyword>
<feature type="transmembrane region" description="Helical" evidence="8">
    <location>
        <begin position="241"/>
        <end position="259"/>
    </location>
</feature>
<evidence type="ECO:0000313" key="10">
    <source>
        <dbReference type="Proteomes" id="UP001500604"/>
    </source>
</evidence>
<sequence length="505" mass="55062">MPTSIKTTSQKHPATFYILLFWQFWWAFSFYGLWSLLPVYLNKYLQLSEATSFAIFGGYTALGAGLLFIGGWIADNYLGAKRNLVIGTAFQSIGYFLVAFSAVNKTTLPLFLGLGFVVIGRATASTCPPVVLASAYDGKDDPRLDGAFTYLYMVNNVGSFTTMLVIPPIASSISMTLAFALCGAGMAINVIGLILMRGPMRKAGSAPDLKPAGARKLGTFTGGALLAVGVATYLLTNLPLAQTLMAVSAIAICVLIVRHMRQESPADRKRMIVGMILMLQALVFFVLYNQMPTSLNFFAINNVQPYVFGFEIDPVQYQSLNPFWIILISPLLAKIYSYLGERNKDLSMPGKYALGMFICAIAFGSAGISKYFADENGMVSAFWIFTPNFFFAIGELLISALGMSVVAKLFPVHMRAFTFGAWNMTLALASIAGAWVAGFSSSEGSNITPMDSLQLYGDYFIILGVVTAVIALLIAFMVPKLNRFMEHRDEEPRKNDNSHGEPVPA</sequence>
<name>A0ABP8UYD5_9GAMM</name>
<feature type="transmembrane region" description="Helical" evidence="8">
    <location>
        <begin position="271"/>
        <end position="288"/>
    </location>
</feature>
<keyword evidence="5" id="KW-0653">Protein transport</keyword>
<evidence type="ECO:0000256" key="3">
    <source>
        <dbReference type="ARBA" id="ARBA00022475"/>
    </source>
</evidence>
<feature type="transmembrane region" description="Helical" evidence="8">
    <location>
        <begin position="16"/>
        <end position="41"/>
    </location>
</feature>
<reference evidence="10" key="1">
    <citation type="journal article" date="2019" name="Int. J. Syst. Evol. Microbiol.">
        <title>The Global Catalogue of Microorganisms (GCM) 10K type strain sequencing project: providing services to taxonomists for standard genome sequencing and annotation.</title>
        <authorList>
            <consortium name="The Broad Institute Genomics Platform"/>
            <consortium name="The Broad Institute Genome Sequencing Center for Infectious Disease"/>
            <person name="Wu L."/>
            <person name="Ma J."/>
        </authorList>
    </citation>
    <scope>NUCLEOTIDE SEQUENCE [LARGE SCALE GENOMIC DNA]</scope>
    <source>
        <strain evidence="10">JCM 17805</strain>
    </source>
</reference>
<feature type="transmembrane region" description="Helical" evidence="8">
    <location>
        <begin position="110"/>
        <end position="136"/>
    </location>
</feature>
<comment type="caution">
    <text evidence="9">The sequence shown here is derived from an EMBL/GenBank/DDBJ whole genome shotgun (WGS) entry which is preliminary data.</text>
</comment>
<keyword evidence="5" id="KW-0571">Peptide transport</keyword>
<dbReference type="RefSeq" id="WP_345194683.1">
    <property type="nucleotide sequence ID" value="NZ_BAABFL010000114.1"/>
</dbReference>
<dbReference type="InterPro" id="IPR005279">
    <property type="entry name" value="Dipep/tripep_permease"/>
</dbReference>
<evidence type="ECO:0000313" key="9">
    <source>
        <dbReference type="EMBL" id="GAA4648948.1"/>
    </source>
</evidence>
<feature type="transmembrane region" description="Helical" evidence="8">
    <location>
        <begin position="84"/>
        <end position="104"/>
    </location>
</feature>
<dbReference type="Gene3D" id="1.20.1250.20">
    <property type="entry name" value="MFS general substrate transporter like domains"/>
    <property type="match status" value="1"/>
</dbReference>
<protein>
    <submittedName>
        <fullName evidence="9">Oligopeptide:H+ symporter</fullName>
    </submittedName>
</protein>
<keyword evidence="2" id="KW-0813">Transport</keyword>
<evidence type="ECO:0000256" key="4">
    <source>
        <dbReference type="ARBA" id="ARBA00022692"/>
    </source>
</evidence>
<dbReference type="InterPro" id="IPR000109">
    <property type="entry name" value="POT_fam"/>
</dbReference>
<accession>A0ABP8UYD5</accession>
<evidence type="ECO:0000256" key="2">
    <source>
        <dbReference type="ARBA" id="ARBA00022448"/>
    </source>
</evidence>
<feature type="transmembrane region" description="Helical" evidence="8">
    <location>
        <begin position="323"/>
        <end position="340"/>
    </location>
</feature>
<gene>
    <name evidence="9" type="ORF">GCM10023116_12220</name>
</gene>
<proteinExistence type="predicted"/>
<organism evidence="9 10">
    <name type="scientific">Kistimonas scapharcae</name>
    <dbReference type="NCBI Taxonomy" id="1036133"/>
    <lineage>
        <taxon>Bacteria</taxon>
        <taxon>Pseudomonadati</taxon>
        <taxon>Pseudomonadota</taxon>
        <taxon>Gammaproteobacteria</taxon>
        <taxon>Oceanospirillales</taxon>
        <taxon>Endozoicomonadaceae</taxon>
        <taxon>Kistimonas</taxon>
    </lineage>
</organism>
<feature type="transmembrane region" description="Helical" evidence="8">
    <location>
        <begin position="176"/>
        <end position="196"/>
    </location>
</feature>